<gene>
    <name evidence="2" type="ORF">H8S37_15430</name>
</gene>
<accession>A0A923LK27</accession>
<organism evidence="2 3">
    <name type="scientific">Mediterraneibacter hominis</name>
    <dbReference type="NCBI Taxonomy" id="2763054"/>
    <lineage>
        <taxon>Bacteria</taxon>
        <taxon>Bacillati</taxon>
        <taxon>Bacillota</taxon>
        <taxon>Clostridia</taxon>
        <taxon>Lachnospirales</taxon>
        <taxon>Lachnospiraceae</taxon>
        <taxon>Mediterraneibacter</taxon>
    </lineage>
</organism>
<dbReference type="Proteomes" id="UP000652477">
    <property type="component" value="Unassembled WGS sequence"/>
</dbReference>
<evidence type="ECO:0000313" key="2">
    <source>
        <dbReference type="EMBL" id="MBC5690307.1"/>
    </source>
</evidence>
<evidence type="ECO:0000313" key="3">
    <source>
        <dbReference type="Proteomes" id="UP000652477"/>
    </source>
</evidence>
<comment type="caution">
    <text evidence="2">The sequence shown here is derived from an EMBL/GenBank/DDBJ whole genome shotgun (WGS) entry which is preliminary data.</text>
</comment>
<dbReference type="RefSeq" id="WP_186876962.1">
    <property type="nucleotide sequence ID" value="NZ_JACOPF010000004.1"/>
</dbReference>
<dbReference type="InterPro" id="IPR045714">
    <property type="entry name" value="DUF6070"/>
</dbReference>
<dbReference type="EMBL" id="JACOPF010000004">
    <property type="protein sequence ID" value="MBC5690307.1"/>
    <property type="molecule type" value="Genomic_DNA"/>
</dbReference>
<reference evidence="2" key="1">
    <citation type="submission" date="2020-08" db="EMBL/GenBank/DDBJ databases">
        <title>Genome public.</title>
        <authorList>
            <person name="Liu C."/>
            <person name="Sun Q."/>
        </authorList>
    </citation>
    <scope>NUCLEOTIDE SEQUENCE</scope>
    <source>
        <strain evidence="2">NSJ-55</strain>
    </source>
</reference>
<evidence type="ECO:0000256" key="1">
    <source>
        <dbReference type="SAM" id="SignalP"/>
    </source>
</evidence>
<dbReference type="Pfam" id="PF19546">
    <property type="entry name" value="DUF6070"/>
    <property type="match status" value="1"/>
</dbReference>
<feature type="chain" id="PRO_5037410441" evidence="1">
    <location>
        <begin position="26"/>
        <end position="393"/>
    </location>
</feature>
<keyword evidence="3" id="KW-1185">Reference proteome</keyword>
<keyword evidence="1" id="KW-0732">Signal</keyword>
<sequence>MKLKRRSIVFLSIILLCFFTGCAPAKKGDMEGAEVEKDSNVLKESERLAEKYRDVYEEAEQMETLGTEETQKNILSVLGAEGYCAVDSENQINMTNEKSAEQFCEKASKGEKAEIPLLIVADNGGFVRYDLSCEEGKMEVDRSNLTWNEEGNPCAEQVDSYTAKEWKYTEKGYLFLELERPAGFDGPSGHTAIRIKPLDENLRQWTKKCLLPVGYAGNNLFITDWSSENRGQLCLYDLFEPFYKMKNGEEKIFDAKVGTKEYAIPEGEFESVIQTFLPVDTEILRMEEGYDIENGCYRYRQRGQYDIGGNPDTPYPEVVECKENDDGTVTLTVDAVWKKKNTDRAFTHKVQICPRADGTFLYLSNQIEPSGENQIPDYVPRLSDEEWEQYYQK</sequence>
<protein>
    <submittedName>
        <fullName evidence="2">Uncharacterized protein</fullName>
    </submittedName>
</protein>
<name>A0A923LK27_9FIRM</name>
<feature type="signal peptide" evidence="1">
    <location>
        <begin position="1"/>
        <end position="25"/>
    </location>
</feature>
<dbReference type="PROSITE" id="PS51257">
    <property type="entry name" value="PROKAR_LIPOPROTEIN"/>
    <property type="match status" value="1"/>
</dbReference>
<proteinExistence type="predicted"/>
<dbReference type="AlphaFoldDB" id="A0A923LK27"/>